<name>A0ABS5ZA62_9GAMM</name>
<proteinExistence type="predicted"/>
<dbReference type="Gene3D" id="3.40.50.1820">
    <property type="entry name" value="alpha/beta hydrolase"/>
    <property type="match status" value="1"/>
</dbReference>
<keyword evidence="1 3" id="KW-0378">Hydrolase</keyword>
<protein>
    <submittedName>
        <fullName evidence="3">Alpha/beta hydrolase</fullName>
    </submittedName>
</protein>
<dbReference type="InterPro" id="IPR050266">
    <property type="entry name" value="AB_hydrolase_sf"/>
</dbReference>
<dbReference type="PANTHER" id="PTHR43798">
    <property type="entry name" value="MONOACYLGLYCEROL LIPASE"/>
    <property type="match status" value="1"/>
</dbReference>
<feature type="domain" description="AB hydrolase-1" evidence="2">
    <location>
        <begin position="21"/>
        <end position="138"/>
    </location>
</feature>
<comment type="caution">
    <text evidence="3">The sequence shown here is derived from an EMBL/GenBank/DDBJ whole genome shotgun (WGS) entry which is preliminary data.</text>
</comment>
<dbReference type="Pfam" id="PF00561">
    <property type="entry name" value="Abhydrolase_1"/>
    <property type="match status" value="1"/>
</dbReference>
<dbReference type="InterPro" id="IPR029058">
    <property type="entry name" value="AB_hydrolase_fold"/>
</dbReference>
<dbReference type="PANTHER" id="PTHR43798:SF31">
    <property type="entry name" value="AB HYDROLASE SUPERFAMILY PROTEIN YCLE"/>
    <property type="match status" value="1"/>
</dbReference>
<dbReference type="EMBL" id="JAGSOY010000013">
    <property type="protein sequence ID" value="MBU2710948.1"/>
    <property type="molecule type" value="Genomic_DNA"/>
</dbReference>
<dbReference type="RefSeq" id="WP_215819113.1">
    <property type="nucleotide sequence ID" value="NZ_JAGSOY010000013.1"/>
</dbReference>
<evidence type="ECO:0000313" key="3">
    <source>
        <dbReference type="EMBL" id="MBU2710948.1"/>
    </source>
</evidence>
<dbReference type="SUPFAM" id="SSF53474">
    <property type="entry name" value="alpha/beta-Hydrolases"/>
    <property type="match status" value="1"/>
</dbReference>
<accession>A0ABS5ZA62</accession>
<dbReference type="InterPro" id="IPR000073">
    <property type="entry name" value="AB_hydrolase_1"/>
</dbReference>
<dbReference type="GO" id="GO:0016787">
    <property type="term" value="F:hydrolase activity"/>
    <property type="evidence" value="ECO:0007669"/>
    <property type="project" value="UniProtKB-KW"/>
</dbReference>
<gene>
    <name evidence="3" type="ORF">KCG35_07735</name>
</gene>
<dbReference type="Proteomes" id="UP000690515">
    <property type="component" value="Unassembled WGS sequence"/>
</dbReference>
<dbReference type="PRINTS" id="PR00111">
    <property type="entry name" value="ABHYDROLASE"/>
</dbReference>
<sequence length="266" mass="29944">MPLTIVNTHKIAYNCYGQGTPVLLLHGLGSCGKDWQAQIEVLAAHYYVITPDFRGHGDSAKPPGPYSIRGMAEDIRQLLAQLKIQRCHVVGLSMGGMIALQLAVDHPTLFYSITLINSGPGISSLNWSTKLFIWQRIAIIKLFGMRVHSYLLMKRLFPLPSQDKLREKGTQRWQQNDKAAYLAAFEALVHWSVEPQLERIQCPVLVLAAEHDYTPVAYKQSYIRHFKQGTLAVITDSRHASPLDQPEQVNQHLLHFLSQQQVALTG</sequence>
<evidence type="ECO:0000256" key="1">
    <source>
        <dbReference type="ARBA" id="ARBA00022801"/>
    </source>
</evidence>
<evidence type="ECO:0000313" key="4">
    <source>
        <dbReference type="Proteomes" id="UP000690515"/>
    </source>
</evidence>
<keyword evidence="4" id="KW-1185">Reference proteome</keyword>
<organism evidence="3 4">
    <name type="scientific">Zooshikella harenae</name>
    <dbReference type="NCBI Taxonomy" id="2827238"/>
    <lineage>
        <taxon>Bacteria</taxon>
        <taxon>Pseudomonadati</taxon>
        <taxon>Pseudomonadota</taxon>
        <taxon>Gammaproteobacteria</taxon>
        <taxon>Oceanospirillales</taxon>
        <taxon>Zooshikellaceae</taxon>
        <taxon>Zooshikella</taxon>
    </lineage>
</organism>
<evidence type="ECO:0000259" key="2">
    <source>
        <dbReference type="Pfam" id="PF00561"/>
    </source>
</evidence>
<reference evidence="3 4" key="1">
    <citation type="submission" date="2021-04" db="EMBL/GenBank/DDBJ databases">
        <authorList>
            <person name="Pira H."/>
            <person name="Risdian C."/>
            <person name="Wink J."/>
        </authorList>
    </citation>
    <scope>NUCLEOTIDE SEQUENCE [LARGE SCALE GENOMIC DNA]</scope>
    <source>
        <strain evidence="3 4">WH53</strain>
    </source>
</reference>